<dbReference type="InterPro" id="IPR004360">
    <property type="entry name" value="Glyas_Fos-R_dOase_dom"/>
</dbReference>
<protein>
    <submittedName>
        <fullName evidence="2">VOC family protein</fullName>
    </submittedName>
</protein>
<dbReference type="Gene3D" id="3.10.180.10">
    <property type="entry name" value="2,3-Dihydroxybiphenyl 1,2-Dioxygenase, domain 1"/>
    <property type="match status" value="1"/>
</dbReference>
<keyword evidence="3" id="KW-1185">Reference proteome</keyword>
<proteinExistence type="predicted"/>
<sequence>MKIEHAALYVNDLEAAKDFFVRYLDAVPNEGYHNPRTDFRSYFLTFGEGARLELMNKPGMSDLSKPAVRTGYAHIAFSVGSREKVEELTARLKADGYEVLSGPRTTGDGYYESCVLAVEGNQIEITV</sequence>
<dbReference type="InterPro" id="IPR051332">
    <property type="entry name" value="Fosfomycin_Res_Enzymes"/>
</dbReference>
<dbReference type="PANTHER" id="PTHR36113">
    <property type="entry name" value="LYASE, PUTATIVE-RELATED-RELATED"/>
    <property type="match status" value="1"/>
</dbReference>
<reference evidence="2" key="1">
    <citation type="submission" date="2021-10" db="EMBL/GenBank/DDBJ databases">
        <title>Anaerobic single-cell dispensing facilitates the cultivation of human gut bacteria.</title>
        <authorList>
            <person name="Afrizal A."/>
        </authorList>
    </citation>
    <scope>NUCLEOTIDE SEQUENCE</scope>
    <source>
        <strain evidence="2">CLA-AA-H233</strain>
    </source>
</reference>
<dbReference type="Pfam" id="PF00903">
    <property type="entry name" value="Glyoxalase"/>
    <property type="match status" value="1"/>
</dbReference>
<dbReference type="CDD" id="cd07241">
    <property type="entry name" value="VOC_BsYyaH"/>
    <property type="match status" value="1"/>
</dbReference>
<evidence type="ECO:0000313" key="3">
    <source>
        <dbReference type="Proteomes" id="UP001430637"/>
    </source>
</evidence>
<dbReference type="InterPro" id="IPR037523">
    <property type="entry name" value="VOC_core"/>
</dbReference>
<dbReference type="PANTHER" id="PTHR36113:SF1">
    <property type="entry name" value="GLYOXALASE_BLEOMYCIN RESISTANCE PROTEIN_DIOXYGENASE"/>
    <property type="match status" value="1"/>
</dbReference>
<dbReference type="Proteomes" id="UP001430637">
    <property type="component" value="Unassembled WGS sequence"/>
</dbReference>
<feature type="domain" description="VOC" evidence="1">
    <location>
        <begin position="2"/>
        <end position="127"/>
    </location>
</feature>
<name>A0ABS8F5X4_9FIRM</name>
<organism evidence="2 3">
    <name type="scientific">Faecalibacterium butyricigenerans</name>
    <dbReference type="NCBI Taxonomy" id="1851427"/>
    <lineage>
        <taxon>Bacteria</taxon>
        <taxon>Bacillati</taxon>
        <taxon>Bacillota</taxon>
        <taxon>Clostridia</taxon>
        <taxon>Eubacteriales</taxon>
        <taxon>Oscillospiraceae</taxon>
        <taxon>Faecalibacterium</taxon>
    </lineage>
</organism>
<evidence type="ECO:0000313" key="2">
    <source>
        <dbReference type="EMBL" id="MCC2198631.1"/>
    </source>
</evidence>
<dbReference type="EMBL" id="JAJEQL010000004">
    <property type="protein sequence ID" value="MCC2198631.1"/>
    <property type="molecule type" value="Genomic_DNA"/>
</dbReference>
<dbReference type="PROSITE" id="PS51819">
    <property type="entry name" value="VOC"/>
    <property type="match status" value="1"/>
</dbReference>
<evidence type="ECO:0000259" key="1">
    <source>
        <dbReference type="PROSITE" id="PS51819"/>
    </source>
</evidence>
<comment type="caution">
    <text evidence="2">The sequence shown here is derived from an EMBL/GenBank/DDBJ whole genome shotgun (WGS) entry which is preliminary data.</text>
</comment>
<dbReference type="RefSeq" id="WP_227620196.1">
    <property type="nucleotide sequence ID" value="NZ_JAJEQL010000004.1"/>
</dbReference>
<gene>
    <name evidence="2" type="ORF">LKD23_02465</name>
</gene>
<accession>A0ABS8F5X4</accession>
<dbReference type="InterPro" id="IPR029068">
    <property type="entry name" value="Glyas_Bleomycin-R_OHBP_Dase"/>
</dbReference>
<dbReference type="SUPFAM" id="SSF54593">
    <property type="entry name" value="Glyoxalase/Bleomycin resistance protein/Dihydroxybiphenyl dioxygenase"/>
    <property type="match status" value="1"/>
</dbReference>